<name>A0ACB8V4U0_9EURO</name>
<protein>
    <submittedName>
        <fullName evidence="1">Uncharacterized protein</fullName>
    </submittedName>
</protein>
<reference evidence="1" key="1">
    <citation type="journal article" date="2022" name="bioRxiv">
        <title>Population genetic analysis of Ophidiomyces ophidiicola, the causative agent of snake fungal disease, indicates recent introductions to the USA.</title>
        <authorList>
            <person name="Ladner J.T."/>
            <person name="Palmer J.M."/>
            <person name="Ettinger C.L."/>
            <person name="Stajich J.E."/>
            <person name="Farrell T.M."/>
            <person name="Glorioso B.M."/>
            <person name="Lawson B."/>
            <person name="Price S.J."/>
            <person name="Stengle A.G."/>
            <person name="Grear D.A."/>
            <person name="Lorch J.M."/>
        </authorList>
    </citation>
    <scope>NUCLEOTIDE SEQUENCE</scope>
    <source>
        <strain evidence="1">NWHC 24266-5</strain>
    </source>
</reference>
<proteinExistence type="predicted"/>
<accession>A0ACB8V4U0</accession>
<gene>
    <name evidence="1" type="ORF">LOY88_000509</name>
</gene>
<evidence type="ECO:0000313" key="1">
    <source>
        <dbReference type="EMBL" id="KAI2392713.1"/>
    </source>
</evidence>
<dbReference type="EMBL" id="JALBCA010000005">
    <property type="protein sequence ID" value="KAI2392713.1"/>
    <property type="molecule type" value="Genomic_DNA"/>
</dbReference>
<sequence length="208" mass="21944">MYFNIIAPVLALAASVCALQVTSPKASATWNLSKKHSIEWNAVSTDPLTFAIELVNMSVHPPFSMKLARGIKSNAGSYITEPIRGVPPGSAYQFNLVSDNPASPGILAQSQQFTVVQHTVSIDSESSASGVVSEPLFQSNSTSFPTGTISRTSRTFSTPTSTRRSSTSAAFATPTTAKVPQRTSNAAPAIETFSFANSLIFALLALIA</sequence>
<organism evidence="1">
    <name type="scientific">Ophidiomyces ophidiicola</name>
    <dbReference type="NCBI Taxonomy" id="1387563"/>
    <lineage>
        <taxon>Eukaryota</taxon>
        <taxon>Fungi</taxon>
        <taxon>Dikarya</taxon>
        <taxon>Ascomycota</taxon>
        <taxon>Pezizomycotina</taxon>
        <taxon>Eurotiomycetes</taxon>
        <taxon>Eurotiomycetidae</taxon>
        <taxon>Onygenales</taxon>
        <taxon>Onygenaceae</taxon>
        <taxon>Ophidiomyces</taxon>
    </lineage>
</organism>
<comment type="caution">
    <text evidence="1">The sequence shown here is derived from an EMBL/GenBank/DDBJ whole genome shotgun (WGS) entry which is preliminary data.</text>
</comment>